<dbReference type="Proteomes" id="UP001172386">
    <property type="component" value="Unassembled WGS sequence"/>
</dbReference>
<sequence>MAQPQLYKKITLTSYDTIRYRDDLPEGYGSASPFSMGLNALVTRNIAGLVQSLCLQGQWREHDLEEYSKVGRVPDGSMMLNIAVRAAIDRCTNLTSFSWKLNIKLMSTVYAALVSLNNLESFHLRFPSTRTPQPQTMVPALPNLREFTMTDYDPLCHPDDLSTMFFHATKLESVKLHFSPRMRSVAEPSVQLHNFFRRNVAAHRTVKLKRIELYNCFSIASPELTHIFLPDKLEDVTMINSFGLGSDFASSSATHFIDQTWAHEHMAEKDHSMLKSMRGDKINHLVCKDLMMMPVLEKIYFVNPNCKKACDAYGPSPTPSLNSSFDIATPIGPPLELKRQTPRVPPFAMTPTEALRDSLIDVLCTSHGASLKHLIIPSRLPLSNYSMTKLIRSCPNLTQLSFAPEEINPEVFRHVIPFASKLKAMRLTAPDGPGKDGAEKRKKFLDFEARGDHEYYMNLELSGAFGNPMGMTHLRYIGLGQKVWETGSLQQEVRTVQDDEGNEMEQQIFTRKVKPLGWDDVADIEIWKLDTTDLV</sequence>
<reference evidence="1" key="1">
    <citation type="submission" date="2022-10" db="EMBL/GenBank/DDBJ databases">
        <title>Culturing micro-colonial fungi from biological soil crusts in the Mojave desert and describing Neophaeococcomyces mojavensis, and introducing the new genera and species Taxawa tesnikishii.</title>
        <authorList>
            <person name="Kurbessoian T."/>
            <person name="Stajich J.E."/>
        </authorList>
    </citation>
    <scope>NUCLEOTIDE SEQUENCE</scope>
    <source>
        <strain evidence="1">JES_112</strain>
    </source>
</reference>
<protein>
    <submittedName>
        <fullName evidence="1">Uncharacterized protein</fullName>
    </submittedName>
</protein>
<accession>A0ACC3A0W7</accession>
<keyword evidence="2" id="KW-1185">Reference proteome</keyword>
<evidence type="ECO:0000313" key="1">
    <source>
        <dbReference type="EMBL" id="KAJ9653702.1"/>
    </source>
</evidence>
<organism evidence="1 2">
    <name type="scientific">Neophaeococcomyces mojaviensis</name>
    <dbReference type="NCBI Taxonomy" id="3383035"/>
    <lineage>
        <taxon>Eukaryota</taxon>
        <taxon>Fungi</taxon>
        <taxon>Dikarya</taxon>
        <taxon>Ascomycota</taxon>
        <taxon>Pezizomycotina</taxon>
        <taxon>Eurotiomycetes</taxon>
        <taxon>Chaetothyriomycetidae</taxon>
        <taxon>Chaetothyriales</taxon>
        <taxon>Chaetothyriales incertae sedis</taxon>
        <taxon>Neophaeococcomyces</taxon>
    </lineage>
</organism>
<proteinExistence type="predicted"/>
<gene>
    <name evidence="1" type="ORF">H2198_007159</name>
</gene>
<comment type="caution">
    <text evidence="1">The sequence shown here is derived from an EMBL/GenBank/DDBJ whole genome shotgun (WGS) entry which is preliminary data.</text>
</comment>
<name>A0ACC3A0W7_9EURO</name>
<dbReference type="EMBL" id="JAPDRQ010000144">
    <property type="protein sequence ID" value="KAJ9653702.1"/>
    <property type="molecule type" value="Genomic_DNA"/>
</dbReference>
<evidence type="ECO:0000313" key="2">
    <source>
        <dbReference type="Proteomes" id="UP001172386"/>
    </source>
</evidence>